<dbReference type="InterPro" id="IPR036919">
    <property type="entry name" value="Ribo_uL30_ferredoxin-like_sf"/>
</dbReference>
<comment type="similarity">
    <text evidence="1">Belongs to the universal ribosomal protein uL30 family.</text>
</comment>
<evidence type="ECO:0000256" key="1">
    <source>
        <dbReference type="ARBA" id="ARBA00007594"/>
    </source>
</evidence>
<dbReference type="AlphaFoldDB" id="A0AAX4PE39"/>
<proteinExistence type="inferred from homology"/>
<gene>
    <name evidence="3" type="ORF">HKI87_09g57070</name>
</gene>
<dbReference type="GO" id="GO:0005840">
    <property type="term" value="C:ribosome"/>
    <property type="evidence" value="ECO:0007669"/>
    <property type="project" value="UniProtKB-KW"/>
</dbReference>
<keyword evidence="4" id="KW-1185">Reference proteome</keyword>
<dbReference type="Pfam" id="PF00327">
    <property type="entry name" value="Ribosomal_L30"/>
    <property type="match status" value="1"/>
</dbReference>
<evidence type="ECO:0000259" key="2">
    <source>
        <dbReference type="Pfam" id="PF00327"/>
    </source>
</evidence>
<dbReference type="Gene3D" id="3.30.1390.20">
    <property type="entry name" value="Ribosomal protein L30, ferredoxin-like fold domain"/>
    <property type="match status" value="1"/>
</dbReference>
<organism evidence="3 4">
    <name type="scientific">Chloropicon roscoffensis</name>
    <dbReference type="NCBI Taxonomy" id="1461544"/>
    <lineage>
        <taxon>Eukaryota</taxon>
        <taxon>Viridiplantae</taxon>
        <taxon>Chlorophyta</taxon>
        <taxon>Chloropicophyceae</taxon>
        <taxon>Chloropicales</taxon>
        <taxon>Chloropicaceae</taxon>
        <taxon>Chloropicon</taxon>
    </lineage>
</organism>
<evidence type="ECO:0000313" key="4">
    <source>
        <dbReference type="Proteomes" id="UP001472866"/>
    </source>
</evidence>
<accession>A0AAX4PE39</accession>
<name>A0AAX4PE39_9CHLO</name>
<dbReference type="Proteomes" id="UP001472866">
    <property type="component" value="Chromosome 09"/>
</dbReference>
<protein>
    <submittedName>
        <fullName evidence="3">Ribosomal protein L30</fullName>
    </submittedName>
</protein>
<evidence type="ECO:0000313" key="3">
    <source>
        <dbReference type="EMBL" id="WZN64153.1"/>
    </source>
</evidence>
<reference evidence="3 4" key="1">
    <citation type="submission" date="2024-03" db="EMBL/GenBank/DDBJ databases">
        <title>Complete genome sequence of the green alga Chloropicon roscoffensis RCC1871.</title>
        <authorList>
            <person name="Lemieux C."/>
            <person name="Pombert J.-F."/>
            <person name="Otis C."/>
            <person name="Turmel M."/>
        </authorList>
    </citation>
    <scope>NUCLEOTIDE SEQUENCE [LARGE SCALE GENOMIC DNA]</scope>
    <source>
        <strain evidence="3 4">RCC1871</strain>
    </source>
</reference>
<keyword evidence="3" id="KW-0687">Ribonucleoprotein</keyword>
<sequence length="100" mass="11211">MAGGTGAQAGKLAQHLVVKLMRGTAGKQKLHLATLKTLKLNKAGRQVVVPNTLSVRFTHRFLSEKSQILEVSEFYGFRNLWVNPFVVRLNCNRDPMKYSV</sequence>
<dbReference type="EMBL" id="CP151509">
    <property type="protein sequence ID" value="WZN64153.1"/>
    <property type="molecule type" value="Genomic_DNA"/>
</dbReference>
<dbReference type="InterPro" id="IPR016082">
    <property type="entry name" value="Ribosomal_uL30_ferredoxin-like"/>
</dbReference>
<keyword evidence="3" id="KW-0689">Ribosomal protein</keyword>
<feature type="domain" description="Large ribosomal subunit protein uL30-like ferredoxin-like fold" evidence="2">
    <location>
        <begin position="17"/>
        <end position="56"/>
    </location>
</feature>
<dbReference type="SUPFAM" id="SSF55129">
    <property type="entry name" value="Ribosomal protein L30p/L7e"/>
    <property type="match status" value="1"/>
</dbReference>